<dbReference type="PANTHER" id="PTHR22777">
    <property type="entry name" value="HEMOLYSIN-RELATED"/>
    <property type="match status" value="1"/>
</dbReference>
<feature type="transmembrane region" description="Helical" evidence="7">
    <location>
        <begin position="57"/>
        <end position="82"/>
    </location>
</feature>
<proteinExistence type="predicted"/>
<keyword evidence="4 7" id="KW-1133">Transmembrane helix</keyword>
<dbReference type="SUPFAM" id="SSF56176">
    <property type="entry name" value="FAD-binding/transporter-associated domain-like"/>
    <property type="match status" value="1"/>
</dbReference>
<dbReference type="InterPro" id="IPR000644">
    <property type="entry name" value="CBS_dom"/>
</dbReference>
<evidence type="ECO:0000256" key="2">
    <source>
        <dbReference type="ARBA" id="ARBA00022692"/>
    </source>
</evidence>
<evidence type="ECO:0000256" key="4">
    <source>
        <dbReference type="ARBA" id="ARBA00022989"/>
    </source>
</evidence>
<feature type="domain" description="CBS" evidence="8">
    <location>
        <begin position="284"/>
        <end position="341"/>
    </location>
</feature>
<evidence type="ECO:0000256" key="3">
    <source>
        <dbReference type="ARBA" id="ARBA00022737"/>
    </source>
</evidence>
<name>A0A3B1CU13_9ZZZZ</name>
<dbReference type="PROSITE" id="PS51846">
    <property type="entry name" value="CNNM"/>
    <property type="match status" value="1"/>
</dbReference>
<keyword evidence="3" id="KW-0677">Repeat</keyword>
<feature type="transmembrane region" description="Helical" evidence="7">
    <location>
        <begin position="135"/>
        <end position="157"/>
    </location>
</feature>
<evidence type="ECO:0000256" key="1">
    <source>
        <dbReference type="ARBA" id="ARBA00004141"/>
    </source>
</evidence>
<dbReference type="EMBL" id="UOGH01000045">
    <property type="protein sequence ID" value="VAX27478.1"/>
    <property type="molecule type" value="Genomic_DNA"/>
</dbReference>
<dbReference type="Pfam" id="PF03471">
    <property type="entry name" value="CorC_HlyC"/>
    <property type="match status" value="1"/>
</dbReference>
<dbReference type="FunFam" id="3.10.580.10:FF:000002">
    <property type="entry name" value="Magnesium/cobalt efflux protein CorC"/>
    <property type="match status" value="1"/>
</dbReference>
<dbReference type="InterPro" id="IPR036318">
    <property type="entry name" value="FAD-bd_PCMH-like_sf"/>
</dbReference>
<keyword evidence="2 7" id="KW-0812">Transmembrane</keyword>
<dbReference type="InterPro" id="IPR016169">
    <property type="entry name" value="FAD-bd_PCMH_sub2"/>
</dbReference>
<dbReference type="SMART" id="SM01091">
    <property type="entry name" value="CorC_HlyC"/>
    <property type="match status" value="1"/>
</dbReference>
<evidence type="ECO:0000259" key="9">
    <source>
        <dbReference type="PROSITE" id="PS51846"/>
    </source>
</evidence>
<dbReference type="SMART" id="SM00116">
    <property type="entry name" value="CBS"/>
    <property type="match status" value="2"/>
</dbReference>
<dbReference type="Pfam" id="PF00571">
    <property type="entry name" value="CBS"/>
    <property type="match status" value="2"/>
</dbReference>
<protein>
    <submittedName>
        <fullName evidence="10">Hemolysins and related proteins containing CBS domains</fullName>
    </submittedName>
</protein>
<gene>
    <name evidence="10" type="ORF">MNBD_NITROSPIRAE02-446</name>
</gene>
<accession>A0A3B1CU13</accession>
<evidence type="ECO:0000256" key="7">
    <source>
        <dbReference type="SAM" id="Phobius"/>
    </source>
</evidence>
<keyword evidence="5" id="KW-0129">CBS domain</keyword>
<dbReference type="AlphaFoldDB" id="A0A3B1CU13"/>
<dbReference type="Pfam" id="PF01595">
    <property type="entry name" value="CNNM"/>
    <property type="match status" value="1"/>
</dbReference>
<dbReference type="Gene3D" id="3.10.580.10">
    <property type="entry name" value="CBS-domain"/>
    <property type="match status" value="1"/>
</dbReference>
<dbReference type="InterPro" id="IPR005170">
    <property type="entry name" value="Transptr-assoc_dom"/>
</dbReference>
<feature type="domain" description="CNNM transmembrane" evidence="9">
    <location>
        <begin position="1"/>
        <end position="201"/>
    </location>
</feature>
<evidence type="ECO:0000256" key="5">
    <source>
        <dbReference type="ARBA" id="ARBA00023122"/>
    </source>
</evidence>
<evidence type="ECO:0000256" key="6">
    <source>
        <dbReference type="ARBA" id="ARBA00023136"/>
    </source>
</evidence>
<dbReference type="PANTHER" id="PTHR22777:SF17">
    <property type="entry name" value="UPF0053 PROTEIN SLL0260"/>
    <property type="match status" value="1"/>
</dbReference>
<reference evidence="10" key="1">
    <citation type="submission" date="2018-06" db="EMBL/GenBank/DDBJ databases">
        <authorList>
            <person name="Zhirakovskaya E."/>
        </authorList>
    </citation>
    <scope>NUCLEOTIDE SEQUENCE</scope>
</reference>
<feature type="domain" description="CBS" evidence="8">
    <location>
        <begin position="220"/>
        <end position="281"/>
    </location>
</feature>
<feature type="transmembrane region" description="Helical" evidence="7">
    <location>
        <begin position="102"/>
        <end position="123"/>
    </location>
</feature>
<evidence type="ECO:0000313" key="10">
    <source>
        <dbReference type="EMBL" id="VAX27478.1"/>
    </source>
</evidence>
<organism evidence="10">
    <name type="scientific">hydrothermal vent metagenome</name>
    <dbReference type="NCBI Taxonomy" id="652676"/>
    <lineage>
        <taxon>unclassified sequences</taxon>
        <taxon>metagenomes</taxon>
        <taxon>ecological metagenomes</taxon>
    </lineage>
</organism>
<dbReference type="Gene3D" id="3.30.465.10">
    <property type="match status" value="1"/>
</dbReference>
<feature type="transmembrane region" description="Helical" evidence="7">
    <location>
        <begin position="6"/>
        <end position="28"/>
    </location>
</feature>
<dbReference type="PROSITE" id="PS51371">
    <property type="entry name" value="CBS"/>
    <property type="match status" value="2"/>
</dbReference>
<comment type="subcellular location">
    <subcellularLocation>
        <location evidence="1">Membrane</location>
        <topology evidence="1">Multi-pass membrane protein</topology>
    </subcellularLocation>
</comment>
<dbReference type="GO" id="GO:0050660">
    <property type="term" value="F:flavin adenine dinucleotide binding"/>
    <property type="evidence" value="ECO:0007669"/>
    <property type="project" value="InterPro"/>
</dbReference>
<dbReference type="GO" id="GO:0005886">
    <property type="term" value="C:plasma membrane"/>
    <property type="evidence" value="ECO:0007669"/>
    <property type="project" value="TreeGrafter"/>
</dbReference>
<dbReference type="InterPro" id="IPR002550">
    <property type="entry name" value="CNNM"/>
</dbReference>
<keyword evidence="6 7" id="KW-0472">Membrane</keyword>
<dbReference type="CDD" id="cd04590">
    <property type="entry name" value="CBS_pair_CorC_HlyC_assoc"/>
    <property type="match status" value="1"/>
</dbReference>
<dbReference type="InterPro" id="IPR044751">
    <property type="entry name" value="Ion_transp-like_CBS"/>
</dbReference>
<dbReference type="SUPFAM" id="SSF54631">
    <property type="entry name" value="CBS-domain pair"/>
    <property type="match status" value="1"/>
</dbReference>
<evidence type="ECO:0000259" key="8">
    <source>
        <dbReference type="PROSITE" id="PS51371"/>
    </source>
</evidence>
<dbReference type="InterPro" id="IPR046342">
    <property type="entry name" value="CBS_dom_sf"/>
</dbReference>
<sequence>MWLEIILIFLFILFNGFFAGSEIAVVTARKTRVSELIKEGNPNALILKKLQSDPDRFLATVQIGVTLVGAMASAIGGATAVKVFQPMIAKVPLGIVSTYSEAISIGLVVVVISYLSLVVGELVPKSIALMNPERFALIIARPVYGFSRLFSFFVNILTFSTNIILKPLGGKPFTQRSFVTEEEIKLLIKEGRDRGVFEPEEEELIHGVFEFTDLSVKEVMVPLTKVVAFSVDTPVQEILDTISEEQYSRYPVYYREKSNIKGILYSKDVFRKVSAKEPIDVRKLLRAPFFVPESMKISALLRQMQRKGIHIAVVVDEYGAVTGIVTIEDLIEEIVGEIRDEFDEEKPVIKLKDGSYLIDASIAIRDLKDDYGIDIPASPDYDTMGGFVITRLQRIPATGETFTADGWNIRIVQIIGKRIARVILKPLKDTETGNKDNGNDKRNKLDKQ</sequence>